<reference evidence="2" key="1">
    <citation type="journal article" date="2020" name="mSystems">
        <title>Genome- and Community-Level Interaction Insights into Carbon Utilization and Element Cycling Functions of Hydrothermarchaeota in Hydrothermal Sediment.</title>
        <authorList>
            <person name="Zhou Z."/>
            <person name="Liu Y."/>
            <person name="Xu W."/>
            <person name="Pan J."/>
            <person name="Luo Z.H."/>
            <person name="Li M."/>
        </authorList>
    </citation>
    <scope>NUCLEOTIDE SEQUENCE [LARGE SCALE GENOMIC DNA]</scope>
    <source>
        <strain evidence="2">SpSt-402</strain>
    </source>
</reference>
<dbReference type="EMBL" id="DSRD01000601">
    <property type="protein sequence ID" value="HGW94522.1"/>
    <property type="molecule type" value="Genomic_DNA"/>
</dbReference>
<protein>
    <submittedName>
        <fullName evidence="2">XRE family transcriptional regulator</fullName>
    </submittedName>
</protein>
<name>A0A832H3S1_9CYAN</name>
<evidence type="ECO:0000313" key="2">
    <source>
        <dbReference type="EMBL" id="HGW94522.1"/>
    </source>
</evidence>
<proteinExistence type="predicted"/>
<gene>
    <name evidence="2" type="ORF">ENR47_09605</name>
</gene>
<dbReference type="Gene3D" id="1.10.260.40">
    <property type="entry name" value="lambda repressor-like DNA-binding domains"/>
    <property type="match status" value="1"/>
</dbReference>
<evidence type="ECO:0000259" key="1">
    <source>
        <dbReference type="PROSITE" id="PS50943"/>
    </source>
</evidence>
<comment type="caution">
    <text evidence="2">The sequence shown here is derived from an EMBL/GenBank/DDBJ whole genome shotgun (WGS) entry which is preliminary data.</text>
</comment>
<organism evidence="2">
    <name type="scientific">Oscillatoriales cyanobacterium SpSt-402</name>
    <dbReference type="NCBI Taxonomy" id="2282168"/>
    <lineage>
        <taxon>Bacteria</taxon>
        <taxon>Bacillati</taxon>
        <taxon>Cyanobacteriota</taxon>
        <taxon>Cyanophyceae</taxon>
        <taxon>Oscillatoriophycideae</taxon>
        <taxon>Oscillatoriales</taxon>
    </lineage>
</organism>
<dbReference type="AlphaFoldDB" id="A0A832H3S1"/>
<dbReference type="PROSITE" id="PS50943">
    <property type="entry name" value="HTH_CROC1"/>
    <property type="match status" value="1"/>
</dbReference>
<dbReference type="SMART" id="SM00530">
    <property type="entry name" value="HTH_XRE"/>
    <property type="match status" value="1"/>
</dbReference>
<dbReference type="CDD" id="cd00093">
    <property type="entry name" value="HTH_XRE"/>
    <property type="match status" value="1"/>
</dbReference>
<sequence>MARTESTAIADLIRGLRQQLNLSQARLAAHLRVSTRTVNRWENGHAIPSPMALNLIETRLQALKNSSSKELTATTQVLEKMRSQLKGGNRTA</sequence>
<dbReference type="InterPro" id="IPR010982">
    <property type="entry name" value="Lambda_DNA-bd_dom_sf"/>
</dbReference>
<feature type="domain" description="HTH cro/C1-type" evidence="1">
    <location>
        <begin position="13"/>
        <end position="49"/>
    </location>
</feature>
<dbReference type="InterPro" id="IPR001387">
    <property type="entry name" value="Cro/C1-type_HTH"/>
</dbReference>
<dbReference type="GO" id="GO:0003677">
    <property type="term" value="F:DNA binding"/>
    <property type="evidence" value="ECO:0007669"/>
    <property type="project" value="InterPro"/>
</dbReference>
<accession>A0A832H3S1</accession>
<dbReference type="SUPFAM" id="SSF47413">
    <property type="entry name" value="lambda repressor-like DNA-binding domains"/>
    <property type="match status" value="1"/>
</dbReference>
<dbReference type="Pfam" id="PF01381">
    <property type="entry name" value="HTH_3"/>
    <property type="match status" value="1"/>
</dbReference>